<dbReference type="PANTHER" id="PTHR24171">
    <property type="entry name" value="ANKYRIN REPEAT DOMAIN-CONTAINING PROTEIN 39-RELATED"/>
    <property type="match status" value="1"/>
</dbReference>
<keyword evidence="2 3" id="KW-0040">ANK repeat</keyword>
<dbReference type="SMR" id="A2DN84"/>
<dbReference type="Gene3D" id="1.25.40.20">
    <property type="entry name" value="Ankyrin repeat-containing domain"/>
    <property type="match status" value="1"/>
</dbReference>
<evidence type="ECO:0000256" key="1">
    <source>
        <dbReference type="ARBA" id="ARBA00022737"/>
    </source>
</evidence>
<gene>
    <name evidence="4" type="ORF">TVAG_305920</name>
</gene>
<dbReference type="STRING" id="5722.A2DN84"/>
<evidence type="ECO:0000313" key="5">
    <source>
        <dbReference type="Proteomes" id="UP000001542"/>
    </source>
</evidence>
<dbReference type="KEGG" id="tva:5463576"/>
<evidence type="ECO:0000256" key="2">
    <source>
        <dbReference type="ARBA" id="ARBA00023043"/>
    </source>
</evidence>
<dbReference type="Proteomes" id="UP000001542">
    <property type="component" value="Unassembled WGS sequence"/>
</dbReference>
<dbReference type="PANTHER" id="PTHR24171:SF9">
    <property type="entry name" value="ANKYRIN REPEAT DOMAIN-CONTAINING PROTEIN 39"/>
    <property type="match status" value="1"/>
</dbReference>
<evidence type="ECO:0000313" key="4">
    <source>
        <dbReference type="EMBL" id="EAY18072.1"/>
    </source>
</evidence>
<name>A2DN84_TRIV3</name>
<dbReference type="VEuPathDB" id="TrichDB:TVAGG3_1024030"/>
<dbReference type="InterPro" id="IPR036770">
    <property type="entry name" value="Ankyrin_rpt-contain_sf"/>
</dbReference>
<organism evidence="4 5">
    <name type="scientific">Trichomonas vaginalis (strain ATCC PRA-98 / G3)</name>
    <dbReference type="NCBI Taxonomy" id="412133"/>
    <lineage>
        <taxon>Eukaryota</taxon>
        <taxon>Metamonada</taxon>
        <taxon>Parabasalia</taxon>
        <taxon>Trichomonadida</taxon>
        <taxon>Trichomonadidae</taxon>
        <taxon>Trichomonas</taxon>
    </lineage>
</organism>
<dbReference type="PROSITE" id="PS50088">
    <property type="entry name" value="ANK_REPEAT"/>
    <property type="match status" value="1"/>
</dbReference>
<dbReference type="OrthoDB" id="1577640at2759"/>
<dbReference type="InterPro" id="IPR002110">
    <property type="entry name" value="Ankyrin_rpt"/>
</dbReference>
<keyword evidence="1" id="KW-0677">Repeat</keyword>
<keyword evidence="5" id="KW-1185">Reference proteome</keyword>
<sequence>MENNITISKILIKHQADCNIKNNVLQTPLHIAVSDGKYEIIKLLVSHGVDSNEKDASRWTAYEIGNRHFDKKILQLLKPL</sequence>
<dbReference type="SUPFAM" id="SSF48403">
    <property type="entry name" value="Ankyrin repeat"/>
    <property type="match status" value="1"/>
</dbReference>
<dbReference type="PROSITE" id="PS50297">
    <property type="entry name" value="ANK_REP_REGION"/>
    <property type="match status" value="1"/>
</dbReference>
<proteinExistence type="predicted"/>
<evidence type="ECO:0000256" key="3">
    <source>
        <dbReference type="PROSITE-ProRule" id="PRU00023"/>
    </source>
</evidence>
<feature type="repeat" description="ANK" evidence="3">
    <location>
        <begin position="24"/>
        <end position="56"/>
    </location>
</feature>
<dbReference type="InParanoid" id="A2DN84"/>
<dbReference type="Pfam" id="PF13857">
    <property type="entry name" value="Ank_5"/>
    <property type="match status" value="1"/>
</dbReference>
<protein>
    <submittedName>
        <fullName evidence="4">Uncharacterized protein</fullName>
    </submittedName>
</protein>
<dbReference type="AlphaFoldDB" id="A2DN84"/>
<dbReference type="EMBL" id="DS113222">
    <property type="protein sequence ID" value="EAY18072.1"/>
    <property type="molecule type" value="Genomic_DNA"/>
</dbReference>
<dbReference type="VEuPathDB" id="TrichDB:TVAG_305920"/>
<accession>A2DN84</accession>
<reference evidence="4" key="2">
    <citation type="journal article" date="2007" name="Science">
        <title>Draft genome sequence of the sexually transmitted pathogen Trichomonas vaginalis.</title>
        <authorList>
            <person name="Carlton J.M."/>
            <person name="Hirt R.P."/>
            <person name="Silva J.C."/>
            <person name="Delcher A.L."/>
            <person name="Schatz M."/>
            <person name="Zhao Q."/>
            <person name="Wortman J.R."/>
            <person name="Bidwell S.L."/>
            <person name="Alsmark U.C.M."/>
            <person name="Besteiro S."/>
            <person name="Sicheritz-Ponten T."/>
            <person name="Noel C.J."/>
            <person name="Dacks J.B."/>
            <person name="Foster P.G."/>
            <person name="Simillion C."/>
            <person name="Van de Peer Y."/>
            <person name="Miranda-Saavedra D."/>
            <person name="Barton G.J."/>
            <person name="Westrop G.D."/>
            <person name="Mueller S."/>
            <person name="Dessi D."/>
            <person name="Fiori P.L."/>
            <person name="Ren Q."/>
            <person name="Paulsen I."/>
            <person name="Zhang H."/>
            <person name="Bastida-Corcuera F.D."/>
            <person name="Simoes-Barbosa A."/>
            <person name="Brown M.T."/>
            <person name="Hayes R.D."/>
            <person name="Mukherjee M."/>
            <person name="Okumura C.Y."/>
            <person name="Schneider R."/>
            <person name="Smith A.J."/>
            <person name="Vanacova S."/>
            <person name="Villalvazo M."/>
            <person name="Haas B.J."/>
            <person name="Pertea M."/>
            <person name="Feldblyum T.V."/>
            <person name="Utterback T.R."/>
            <person name="Shu C.L."/>
            <person name="Osoegawa K."/>
            <person name="de Jong P.J."/>
            <person name="Hrdy I."/>
            <person name="Horvathova L."/>
            <person name="Zubacova Z."/>
            <person name="Dolezal P."/>
            <person name="Malik S.B."/>
            <person name="Logsdon J.M. Jr."/>
            <person name="Henze K."/>
            <person name="Gupta A."/>
            <person name="Wang C.C."/>
            <person name="Dunne R.L."/>
            <person name="Upcroft J.A."/>
            <person name="Upcroft P."/>
            <person name="White O."/>
            <person name="Salzberg S.L."/>
            <person name="Tang P."/>
            <person name="Chiu C.-H."/>
            <person name="Lee Y.-S."/>
            <person name="Embley T.M."/>
            <person name="Coombs G.H."/>
            <person name="Mottram J.C."/>
            <person name="Tachezy J."/>
            <person name="Fraser-Liggett C.M."/>
            <person name="Johnson P.J."/>
        </authorList>
    </citation>
    <scope>NUCLEOTIDE SEQUENCE [LARGE SCALE GENOMIC DNA]</scope>
    <source>
        <strain evidence="4">G3</strain>
    </source>
</reference>
<dbReference type="RefSeq" id="XP_001579058.1">
    <property type="nucleotide sequence ID" value="XM_001579008.1"/>
</dbReference>
<reference evidence="4" key="1">
    <citation type="submission" date="2006-10" db="EMBL/GenBank/DDBJ databases">
        <authorList>
            <person name="Amadeo P."/>
            <person name="Zhao Q."/>
            <person name="Wortman J."/>
            <person name="Fraser-Liggett C."/>
            <person name="Carlton J."/>
        </authorList>
    </citation>
    <scope>NUCLEOTIDE SEQUENCE</scope>
    <source>
        <strain evidence="4">G3</strain>
    </source>
</reference>
<dbReference type="SMART" id="SM00248">
    <property type="entry name" value="ANK"/>
    <property type="match status" value="1"/>
</dbReference>